<dbReference type="InterPro" id="IPR029035">
    <property type="entry name" value="DHS-like_NAD/FAD-binding_dom"/>
</dbReference>
<reference evidence="12" key="1">
    <citation type="journal article" date="2019" name="Int. J. Syst. Evol. Microbiol.">
        <title>The Global Catalogue of Microorganisms (GCM) 10K type strain sequencing project: providing services to taxonomists for standard genome sequencing and annotation.</title>
        <authorList>
            <consortium name="The Broad Institute Genomics Platform"/>
            <consortium name="The Broad Institute Genome Sequencing Center for Infectious Disease"/>
            <person name="Wu L."/>
            <person name="Ma J."/>
        </authorList>
    </citation>
    <scope>NUCLEOTIDE SEQUENCE [LARGE SCALE GENOMIC DNA]</scope>
    <source>
        <strain evidence="12">JCM 9731</strain>
    </source>
</reference>
<evidence type="ECO:0000313" key="12">
    <source>
        <dbReference type="Proteomes" id="UP001500782"/>
    </source>
</evidence>
<dbReference type="PANTHER" id="PTHR42916:SF1">
    <property type="entry name" value="PROTEIN PHYLLO, CHLOROPLASTIC"/>
    <property type="match status" value="1"/>
</dbReference>
<dbReference type="SUPFAM" id="SSF52467">
    <property type="entry name" value="DHS-like NAD/FAD-binding domain"/>
    <property type="match status" value="1"/>
</dbReference>
<accession>A0ABP3FVF4</accession>
<dbReference type="InterPro" id="IPR004433">
    <property type="entry name" value="MenaQ_synth_MenD"/>
</dbReference>
<keyword evidence="6 7" id="KW-0464">Manganese</keyword>
<comment type="pathway">
    <text evidence="7">Quinol/quinone metabolism; 1,4-dihydroxy-2-naphthoate biosynthesis; 1,4-dihydroxy-2-naphthoate from chorismate: step 2/7.</text>
</comment>
<dbReference type="RefSeq" id="WP_343797906.1">
    <property type="nucleotide sequence ID" value="NZ_BAAADJ010000017.1"/>
</dbReference>
<evidence type="ECO:0000259" key="9">
    <source>
        <dbReference type="Pfam" id="PF02776"/>
    </source>
</evidence>
<comment type="cofactor">
    <cofactor evidence="7">
        <name>Mg(2+)</name>
        <dbReference type="ChEBI" id="CHEBI:18420"/>
    </cofactor>
    <cofactor evidence="7">
        <name>Mn(2+)</name>
        <dbReference type="ChEBI" id="CHEBI:29035"/>
    </cofactor>
</comment>
<protein>
    <recommendedName>
        <fullName evidence="7">2-succinyl-5-enolpyruvyl-6-hydroxy-3-cyclohexene-1-carboxylate synthase</fullName>
        <shortName evidence="7">SEPHCHC synthase</shortName>
        <ecNumber evidence="7">2.2.1.9</ecNumber>
    </recommendedName>
    <alternativeName>
        <fullName evidence="7">Menaquinone biosynthesis protein MenD</fullName>
    </alternativeName>
</protein>
<proteinExistence type="inferred from homology"/>
<keyword evidence="3 7" id="KW-0479">Metal-binding</keyword>
<evidence type="ECO:0000256" key="3">
    <source>
        <dbReference type="ARBA" id="ARBA00022723"/>
    </source>
</evidence>
<evidence type="ECO:0000313" key="11">
    <source>
        <dbReference type="EMBL" id="GAA0325849.1"/>
    </source>
</evidence>
<dbReference type="EC" id="2.2.1.9" evidence="7"/>
<dbReference type="Gene3D" id="3.40.50.1220">
    <property type="entry name" value="TPP-binding domain"/>
    <property type="match status" value="1"/>
</dbReference>
<feature type="domain" description="Thiamine pyrophosphate enzyme TPP-binding" evidence="8">
    <location>
        <begin position="433"/>
        <end position="549"/>
    </location>
</feature>
<evidence type="ECO:0000256" key="7">
    <source>
        <dbReference type="HAMAP-Rule" id="MF_01659"/>
    </source>
</evidence>
<dbReference type="HAMAP" id="MF_01659">
    <property type="entry name" value="MenD"/>
    <property type="match status" value="1"/>
</dbReference>
<feature type="domain" description="Thiamine pyrophosphate enzyme N-terminal TPP-binding" evidence="9">
    <location>
        <begin position="12"/>
        <end position="124"/>
    </location>
</feature>
<dbReference type="PIRSF" id="PIRSF004983">
    <property type="entry name" value="MenD"/>
    <property type="match status" value="1"/>
</dbReference>
<dbReference type="CDD" id="cd02009">
    <property type="entry name" value="TPP_SHCHC_synthase"/>
    <property type="match status" value="1"/>
</dbReference>
<keyword evidence="1 7" id="KW-0474">Menaquinone biosynthesis</keyword>
<dbReference type="Pfam" id="PF16582">
    <property type="entry name" value="TPP_enzyme_M_2"/>
    <property type="match status" value="1"/>
</dbReference>
<dbReference type="InterPro" id="IPR011766">
    <property type="entry name" value="TPP_enzyme_TPP-bd"/>
</dbReference>
<comment type="similarity">
    <text evidence="7">Belongs to the TPP enzyme family. MenD subfamily.</text>
</comment>
<keyword evidence="5 7" id="KW-0786">Thiamine pyrophosphate</keyword>
<evidence type="ECO:0000256" key="6">
    <source>
        <dbReference type="ARBA" id="ARBA00023211"/>
    </source>
</evidence>
<evidence type="ECO:0000256" key="1">
    <source>
        <dbReference type="ARBA" id="ARBA00022428"/>
    </source>
</evidence>
<keyword evidence="4 7" id="KW-0460">Magnesium</keyword>
<keyword evidence="2 7" id="KW-0808">Transferase</keyword>
<dbReference type="InterPro" id="IPR012001">
    <property type="entry name" value="Thiamin_PyroP_enz_TPP-bd_dom"/>
</dbReference>
<evidence type="ECO:0000256" key="2">
    <source>
        <dbReference type="ARBA" id="ARBA00022679"/>
    </source>
</evidence>
<comment type="pathway">
    <text evidence="7">Quinol/quinone metabolism; menaquinone biosynthesis.</text>
</comment>
<feature type="domain" description="Menaquinone biosynthesis protein MenD middle" evidence="10">
    <location>
        <begin position="217"/>
        <end position="400"/>
    </location>
</feature>
<name>A0ABP3FVF4_9BACI</name>
<dbReference type="CDD" id="cd07037">
    <property type="entry name" value="TPP_PYR_MenD"/>
    <property type="match status" value="1"/>
</dbReference>
<organism evidence="11 12">
    <name type="scientific">Bacillus carboniphilus</name>
    <dbReference type="NCBI Taxonomy" id="86663"/>
    <lineage>
        <taxon>Bacteria</taxon>
        <taxon>Bacillati</taxon>
        <taxon>Bacillota</taxon>
        <taxon>Bacilli</taxon>
        <taxon>Bacillales</taxon>
        <taxon>Bacillaceae</taxon>
        <taxon>Bacillus</taxon>
    </lineage>
</organism>
<dbReference type="NCBIfam" id="TIGR00173">
    <property type="entry name" value="menD"/>
    <property type="match status" value="1"/>
</dbReference>
<dbReference type="EMBL" id="BAAADJ010000017">
    <property type="protein sequence ID" value="GAA0325849.1"/>
    <property type="molecule type" value="Genomic_DNA"/>
</dbReference>
<evidence type="ECO:0000259" key="10">
    <source>
        <dbReference type="Pfam" id="PF16582"/>
    </source>
</evidence>
<dbReference type="InterPro" id="IPR032264">
    <property type="entry name" value="MenD_middle"/>
</dbReference>
<comment type="catalytic activity">
    <reaction evidence="7">
        <text>isochorismate + 2-oxoglutarate + H(+) = 5-enolpyruvoyl-6-hydroxy-2-succinyl-cyclohex-3-ene-1-carboxylate + CO2</text>
        <dbReference type="Rhea" id="RHEA:25593"/>
        <dbReference type="ChEBI" id="CHEBI:15378"/>
        <dbReference type="ChEBI" id="CHEBI:16526"/>
        <dbReference type="ChEBI" id="CHEBI:16810"/>
        <dbReference type="ChEBI" id="CHEBI:29780"/>
        <dbReference type="ChEBI" id="CHEBI:58818"/>
        <dbReference type="EC" id="2.2.1.9"/>
    </reaction>
</comment>
<dbReference type="Pfam" id="PF02776">
    <property type="entry name" value="TPP_enzyme_N"/>
    <property type="match status" value="1"/>
</dbReference>
<dbReference type="InterPro" id="IPR029061">
    <property type="entry name" value="THDP-binding"/>
</dbReference>
<dbReference type="Proteomes" id="UP001500782">
    <property type="component" value="Unassembled WGS sequence"/>
</dbReference>
<comment type="subunit">
    <text evidence="7">Homodimer.</text>
</comment>
<evidence type="ECO:0000259" key="8">
    <source>
        <dbReference type="Pfam" id="PF02775"/>
    </source>
</evidence>
<dbReference type="SUPFAM" id="SSF52518">
    <property type="entry name" value="Thiamin diphosphate-binding fold (THDP-binding)"/>
    <property type="match status" value="2"/>
</dbReference>
<gene>
    <name evidence="7 11" type="primary">menD</name>
    <name evidence="11" type="ORF">GCM10008967_15530</name>
</gene>
<evidence type="ECO:0000256" key="4">
    <source>
        <dbReference type="ARBA" id="ARBA00022842"/>
    </source>
</evidence>
<evidence type="ECO:0000256" key="5">
    <source>
        <dbReference type="ARBA" id="ARBA00023052"/>
    </source>
</evidence>
<keyword evidence="12" id="KW-1185">Reference proteome</keyword>
<comment type="caution">
    <text evidence="11">The sequence shown here is derived from an EMBL/GenBank/DDBJ whole genome shotgun (WGS) entry which is preliminary data.</text>
</comment>
<comment type="cofactor">
    <cofactor evidence="7">
        <name>thiamine diphosphate</name>
        <dbReference type="ChEBI" id="CHEBI:58937"/>
    </cofactor>
    <text evidence="7">Binds 1 thiamine pyrophosphate per subunit.</text>
</comment>
<comment type="function">
    <text evidence="7">Catalyzes the thiamine diphosphate-dependent decarboxylation of 2-oxoglutarate and the subsequent addition of the resulting succinic semialdehyde-thiamine pyrophosphate anion to isochorismate to yield 2-succinyl-5-enolpyruvyl-6-hydroxy-3-cyclohexene-1-carboxylate (SEPHCHC).</text>
</comment>
<dbReference type="Pfam" id="PF02775">
    <property type="entry name" value="TPP_enzyme_C"/>
    <property type="match status" value="1"/>
</dbReference>
<sequence>MNWKAVLTQYVKTIVESLYQSGLRHVVISPGSRSTPLAYVFAEHPDIQTHIAIDERSASFYALGMAKKSSHPVALLCTSGTAAANYYPAVIEAKYARVPLVVLTADRPHELREVGAPQAIDQTDLYGKHVKWSVDLPQPNDREITNTYLQKTCQKAFVVSQKAPKGPVHLNVPLPEPLIPELPLGFAKVPAYSHSNVGRLFPTDEMITEFMSLLESDKKGLMVVGELSDPQAQGRILELSQKFHLPVLADPLSQLRNPQAESKGTVIESYDTFLRFKERLEALKPDYVIKIGATPVSKPLTQFLQALGEIRYIVIDEGEHRDPIHRATDAWAVNETLLLREVLLLESKGNQNADWLKKWQTLNEKTKSLLEQKSEILPWNEGKAVQSIIRSLPSDSLLFVGNSMPIRDVDTFLHSQVQNLQVLANRGTNGIDGVVSSALGASTLHNQNYLLIGDLSFYHDLNGLLIAQMEEIDITIFVLNNNGGGIFSFLPQSEQPYHFEKLFGTPANLTFEHVVNMYNGYYQKVHNERELEEALQIVHSQGGLKVVEIMTNREENVVIHRELWNSVSQEMIDDE</sequence>
<dbReference type="Gene3D" id="3.40.50.970">
    <property type="match status" value="2"/>
</dbReference>
<dbReference type="PANTHER" id="PTHR42916">
    <property type="entry name" value="2-SUCCINYL-5-ENOLPYRUVYL-6-HYDROXY-3-CYCLOHEXENE-1-CARBOXYLATE SYNTHASE"/>
    <property type="match status" value="1"/>
</dbReference>